<evidence type="ECO:0000313" key="3">
    <source>
        <dbReference type="EMBL" id="RZN67454.1"/>
    </source>
</evidence>
<keyword evidence="1" id="KW-0812">Transmembrane</keyword>
<accession>A0A520KUX8</accession>
<keyword evidence="1" id="KW-1133">Transmembrane helix</keyword>
<keyword evidence="1" id="KW-0472">Membrane</keyword>
<proteinExistence type="predicted"/>
<gene>
    <name evidence="3" type="ORF">EF807_07615</name>
</gene>
<protein>
    <recommendedName>
        <fullName evidence="2">DUF7847 domain-containing protein</fullName>
    </recommendedName>
</protein>
<dbReference type="Pfam" id="PF25231">
    <property type="entry name" value="DUF7847"/>
    <property type="match status" value="1"/>
</dbReference>
<feature type="transmembrane region" description="Helical" evidence="1">
    <location>
        <begin position="107"/>
        <end position="131"/>
    </location>
</feature>
<reference evidence="3 4" key="1">
    <citation type="journal article" date="2019" name="Nat. Microbiol.">
        <title>Wide diversity of methane and short-chain alkane metabolisms in uncultured archaea.</title>
        <authorList>
            <person name="Borrel G."/>
            <person name="Adam P.S."/>
            <person name="McKay L.J."/>
            <person name="Chen L.X."/>
            <person name="Sierra-Garcia I.N."/>
            <person name="Sieber C.M."/>
            <person name="Letourneur Q."/>
            <person name="Ghozlane A."/>
            <person name="Andersen G.L."/>
            <person name="Li W.J."/>
            <person name="Hallam S.J."/>
            <person name="Muyzer G."/>
            <person name="de Oliveira V.M."/>
            <person name="Inskeep W.P."/>
            <person name="Banfield J.F."/>
            <person name="Gribaldo S."/>
        </authorList>
    </citation>
    <scope>NUCLEOTIDE SEQUENCE [LARGE SCALE GENOMIC DNA]</scope>
    <source>
        <strain evidence="3">NM1b</strain>
    </source>
</reference>
<evidence type="ECO:0000256" key="1">
    <source>
        <dbReference type="SAM" id="Phobius"/>
    </source>
</evidence>
<comment type="caution">
    <text evidence="3">The sequence shown here is derived from an EMBL/GenBank/DDBJ whole genome shotgun (WGS) entry which is preliminary data.</text>
</comment>
<dbReference type="EMBL" id="RXIL01000137">
    <property type="protein sequence ID" value="RZN67454.1"/>
    <property type="molecule type" value="Genomic_DNA"/>
</dbReference>
<feature type="domain" description="DUF7847" evidence="2">
    <location>
        <begin position="1"/>
        <end position="220"/>
    </location>
</feature>
<feature type="non-terminal residue" evidence="3">
    <location>
        <position position="232"/>
    </location>
</feature>
<sequence length="232" mass="25857">MKVREALSGSFKILRGKPIFLLPMIIVVVLLGTLLGLYALAGFNPLVPETMVGTLPTWFFPAFSVFPIIMTVLSLLIYGMYPSMVRDHIEKRELNLKDSLRFSYHKFWSLLGANLLAGLVMVAVILVITIPSTLLHVYTQNPAVMIGMMIAIMIVALLIGVFFYYIYPAIIMDNMKAVAGFRKSIEVAKKNYLFTLLIFLIPTAISSAVYGIFMGLPMYLGAAIYIFILSLV</sequence>
<evidence type="ECO:0000259" key="2">
    <source>
        <dbReference type="Pfam" id="PF25231"/>
    </source>
</evidence>
<dbReference type="Proteomes" id="UP000320766">
    <property type="component" value="Unassembled WGS sequence"/>
</dbReference>
<dbReference type="AlphaFoldDB" id="A0A520KUX8"/>
<feature type="transmembrane region" description="Helical" evidence="1">
    <location>
        <begin position="192"/>
        <end position="210"/>
    </location>
</feature>
<evidence type="ECO:0000313" key="4">
    <source>
        <dbReference type="Proteomes" id="UP000320766"/>
    </source>
</evidence>
<feature type="transmembrane region" description="Helical" evidence="1">
    <location>
        <begin position="143"/>
        <end position="167"/>
    </location>
</feature>
<name>A0A520KUX8_9EURY</name>
<organism evidence="3 4">
    <name type="scientific">Candidatus Methanolliviera hydrocarbonicum</name>
    <dbReference type="NCBI Taxonomy" id="2491085"/>
    <lineage>
        <taxon>Archaea</taxon>
        <taxon>Methanobacteriati</taxon>
        <taxon>Methanobacteriota</taxon>
        <taxon>Candidatus Methanoliparia</taxon>
        <taxon>Candidatus Methanoliparales</taxon>
        <taxon>Candidatus Methanollivieraceae</taxon>
        <taxon>Candidatus Methanolliviera</taxon>
    </lineage>
</organism>
<feature type="transmembrane region" description="Helical" evidence="1">
    <location>
        <begin position="58"/>
        <end position="81"/>
    </location>
</feature>
<feature type="transmembrane region" description="Helical" evidence="1">
    <location>
        <begin position="20"/>
        <end position="38"/>
    </location>
</feature>
<dbReference type="InterPro" id="IPR057169">
    <property type="entry name" value="DUF7847"/>
</dbReference>